<dbReference type="RefSeq" id="WP_069959312.1">
    <property type="nucleotide sequence ID" value="NZ_MCGG01000072.1"/>
</dbReference>
<keyword evidence="3" id="KW-1185">Reference proteome</keyword>
<name>A0A1E5Q3Y3_9PROT</name>
<evidence type="ECO:0000256" key="1">
    <source>
        <dbReference type="SAM" id="Coils"/>
    </source>
</evidence>
<dbReference type="AlphaFoldDB" id="A0A1E5Q3Y3"/>
<evidence type="ECO:0000313" key="2">
    <source>
        <dbReference type="EMBL" id="OEJ64328.1"/>
    </source>
</evidence>
<feature type="coiled-coil region" evidence="1">
    <location>
        <begin position="159"/>
        <end position="193"/>
    </location>
</feature>
<dbReference type="EMBL" id="MCGG01000072">
    <property type="protein sequence ID" value="OEJ64328.1"/>
    <property type="molecule type" value="Genomic_DNA"/>
</dbReference>
<keyword evidence="1" id="KW-0175">Coiled coil</keyword>
<sequence>MVSDYLKNNRTIDELDALFEQDRIAAIKIAATVLNHEVSTAITNIGEINQIANARIMADSQVAAAKMMTDAEIASTHLIAKAELAVLDIKIQDQQSAEEIALQADMISEIGRSTTEVITNNAQEAVQAIQNEASEAITHLKQNATNAILMIKSLSAEISTRVTESAEKAKEKLDQAKRHIRTTEELIVEAEKQKQFITDTVHVSSLELRQVAEHSIANLHATTDAASKAITDAVVLSQARILEARDRALRRIYEIVGPPLVTEPVA</sequence>
<accession>A0A1E5Q3Y3</accession>
<comment type="caution">
    <text evidence="2">The sequence shown here is derived from an EMBL/GenBank/DDBJ whole genome shotgun (WGS) entry which is preliminary data.</text>
</comment>
<reference evidence="3" key="1">
    <citation type="submission" date="2016-07" db="EMBL/GenBank/DDBJ databases">
        <authorList>
            <person name="Florea S."/>
            <person name="Webb J.S."/>
            <person name="Jaromczyk J."/>
            <person name="Schardl C.L."/>
        </authorList>
    </citation>
    <scope>NUCLEOTIDE SEQUENCE [LARGE SCALE GENOMIC DNA]</scope>
    <source>
        <strain evidence="3">MV-1</strain>
    </source>
</reference>
<gene>
    <name evidence="2" type="ORF">BEN30_16750</name>
</gene>
<protein>
    <submittedName>
        <fullName evidence="2">Uncharacterized protein</fullName>
    </submittedName>
</protein>
<organism evidence="2 3">
    <name type="scientific">Magnetovibrio blakemorei</name>
    <dbReference type="NCBI Taxonomy" id="28181"/>
    <lineage>
        <taxon>Bacteria</taxon>
        <taxon>Pseudomonadati</taxon>
        <taxon>Pseudomonadota</taxon>
        <taxon>Alphaproteobacteria</taxon>
        <taxon>Rhodospirillales</taxon>
        <taxon>Magnetovibrionaceae</taxon>
        <taxon>Magnetovibrio</taxon>
    </lineage>
</organism>
<dbReference type="Proteomes" id="UP000095347">
    <property type="component" value="Unassembled WGS sequence"/>
</dbReference>
<evidence type="ECO:0000313" key="3">
    <source>
        <dbReference type="Proteomes" id="UP000095347"/>
    </source>
</evidence>
<proteinExistence type="predicted"/>